<dbReference type="Proteomes" id="UP000095280">
    <property type="component" value="Unplaced"/>
</dbReference>
<dbReference type="AlphaFoldDB" id="A0A1I8FFT1"/>
<proteinExistence type="predicted"/>
<dbReference type="WBParaSite" id="maker-unitig_33112-snap-gene-0.1-mRNA-1">
    <property type="protein sequence ID" value="maker-unitig_33112-snap-gene-0.1-mRNA-1"/>
    <property type="gene ID" value="maker-unitig_33112-snap-gene-0.1"/>
</dbReference>
<organism evidence="2 3">
    <name type="scientific">Macrostomum lignano</name>
    <dbReference type="NCBI Taxonomy" id="282301"/>
    <lineage>
        <taxon>Eukaryota</taxon>
        <taxon>Metazoa</taxon>
        <taxon>Spiralia</taxon>
        <taxon>Lophotrochozoa</taxon>
        <taxon>Platyhelminthes</taxon>
        <taxon>Rhabditophora</taxon>
        <taxon>Macrostomorpha</taxon>
        <taxon>Macrostomida</taxon>
        <taxon>Macrostomidae</taxon>
        <taxon>Macrostomum</taxon>
    </lineage>
</organism>
<keyword evidence="2" id="KW-1185">Reference proteome</keyword>
<sequence>SECRGREEVPPQAGSRQLKIRVGVADWPRRSSGIELGRTRPAKMLNQQQQQRPQPTASEAAESAHQSRSSVASAFKLSPESPSLHKRLNYASATGLHSRHHRPDDATVCRSGDERGGQVGRHQKISGDLLLRVISDSLTVASTIISLCQSNRNTLRRGLLMITISTANGLRLDSLKKAKSSGAAVNSLVFHQLEAEQLAAQLTVLEFKAFSRIRVSD</sequence>
<protein>
    <submittedName>
        <fullName evidence="3">Kinesin motor domain-containing protein</fullName>
    </submittedName>
</protein>
<feature type="compositionally biased region" description="Basic and acidic residues" evidence="1">
    <location>
        <begin position="102"/>
        <end position="116"/>
    </location>
</feature>
<feature type="region of interest" description="Disordered" evidence="1">
    <location>
        <begin position="94"/>
        <end position="121"/>
    </location>
</feature>
<evidence type="ECO:0000313" key="2">
    <source>
        <dbReference type="Proteomes" id="UP000095280"/>
    </source>
</evidence>
<evidence type="ECO:0000313" key="3">
    <source>
        <dbReference type="WBParaSite" id="maker-unitig_33112-snap-gene-0.1-mRNA-1"/>
    </source>
</evidence>
<feature type="region of interest" description="Disordered" evidence="1">
    <location>
        <begin position="1"/>
        <end position="80"/>
    </location>
</feature>
<accession>A0A1I8FFT1</accession>
<reference evidence="3" key="1">
    <citation type="submission" date="2016-11" db="UniProtKB">
        <authorList>
            <consortium name="WormBaseParasite"/>
        </authorList>
    </citation>
    <scope>IDENTIFICATION</scope>
</reference>
<evidence type="ECO:0000256" key="1">
    <source>
        <dbReference type="SAM" id="MobiDB-lite"/>
    </source>
</evidence>
<name>A0A1I8FFT1_9PLAT</name>